<keyword evidence="4" id="KW-0769">Symport</keyword>
<protein>
    <submittedName>
        <fullName evidence="10">Sodium transporter</fullName>
    </submittedName>
</protein>
<proteinExistence type="inferred from homology"/>
<evidence type="ECO:0000256" key="3">
    <source>
        <dbReference type="ARBA" id="ARBA00022692"/>
    </source>
</evidence>
<keyword evidence="4" id="KW-0813">Transport</keyword>
<feature type="transmembrane region" description="Helical" evidence="9">
    <location>
        <begin position="233"/>
        <end position="252"/>
    </location>
</feature>
<sequence>MPQGLGQLSGLDAGIIGLYLVAIVALGLYASRQSTTATDYFLAARSSTWPTIGLALLASNISSTTLIGLAGAAYASGIAVYNYEWMASVVLVFFCLFLLPVILRSQVYTMPEFLERRFDGSIRLYFSGLTIFLNIVVDTAGTLFGGALMFKLIFPDVPLWQIAALLALAAGAYTAAGGLKAVLVTEVVQAVILCGASVFVAVFAFEKAGGWDAVMAGVDAQKMSLIRPASDETLPWTGLITGVPLIGLYFWCTNQFMVQRVLSAKDLNHGRWGSLFAGLLKLPVLFLMVLPGSAAILIYPNLERPDLVYPTLIFDLLPVGIIGIVVAGFLAAIMSSIASTFNSASTLVTMDFVRRFNPNVSQASLVRIGRITTLCFMVLSVAWVPVVENLTDTLWQYLQAVLAYAVPPVVALFLAGIFWRRANVAGARAGVLVGLVAGGYLFHGVQVSGSIHLHFLLAATLLFALSLAAVIIASLVTAPPDRVKTETLMWTRADFDAETRSLKGQPLWQNYRVQAGALLALTAIIVWLFR</sequence>
<evidence type="ECO:0000313" key="11">
    <source>
        <dbReference type="Proteomes" id="UP000216998"/>
    </source>
</evidence>
<keyword evidence="3 9" id="KW-0812">Transmembrane</keyword>
<dbReference type="InterPro" id="IPR038377">
    <property type="entry name" value="Na/Glc_symporter_sf"/>
</dbReference>
<feature type="transmembrane region" description="Helical" evidence="9">
    <location>
        <begin position="124"/>
        <end position="153"/>
    </location>
</feature>
<dbReference type="PROSITE" id="PS50283">
    <property type="entry name" value="NA_SOLUT_SYMP_3"/>
    <property type="match status" value="1"/>
</dbReference>
<feature type="transmembrane region" description="Helical" evidence="9">
    <location>
        <begin position="52"/>
        <end position="73"/>
    </location>
</feature>
<evidence type="ECO:0000256" key="5">
    <source>
        <dbReference type="ARBA" id="ARBA00022989"/>
    </source>
</evidence>
<keyword evidence="5 9" id="KW-1133">Transmembrane helix</keyword>
<organism evidence="10 11">
    <name type="scientific">Niveispirillum lacus</name>
    <dbReference type="NCBI Taxonomy" id="1981099"/>
    <lineage>
        <taxon>Bacteria</taxon>
        <taxon>Pseudomonadati</taxon>
        <taxon>Pseudomonadota</taxon>
        <taxon>Alphaproteobacteria</taxon>
        <taxon>Rhodospirillales</taxon>
        <taxon>Azospirillaceae</taxon>
        <taxon>Niveispirillum</taxon>
    </lineage>
</organism>
<evidence type="ECO:0000256" key="2">
    <source>
        <dbReference type="ARBA" id="ARBA00006434"/>
    </source>
</evidence>
<feature type="transmembrane region" description="Helical" evidence="9">
    <location>
        <begin position="183"/>
        <end position="205"/>
    </location>
</feature>
<dbReference type="Pfam" id="PF00474">
    <property type="entry name" value="SSF"/>
    <property type="match status" value="1"/>
</dbReference>
<dbReference type="CDD" id="cd10329">
    <property type="entry name" value="SLC5sbd_SGLT1-like"/>
    <property type="match status" value="1"/>
</dbReference>
<gene>
    <name evidence="10" type="ORF">CHU95_10700</name>
</gene>
<comment type="subcellular location">
    <subcellularLocation>
        <location evidence="1">Membrane</location>
        <topology evidence="1">Multi-pass membrane protein</topology>
    </subcellularLocation>
</comment>
<evidence type="ECO:0000256" key="9">
    <source>
        <dbReference type="SAM" id="Phobius"/>
    </source>
</evidence>
<keyword evidence="7" id="KW-0915">Sodium</keyword>
<dbReference type="AlphaFoldDB" id="A0A255YZ21"/>
<feature type="transmembrane region" description="Helical" evidence="9">
    <location>
        <begin position="451"/>
        <end position="476"/>
    </location>
</feature>
<dbReference type="InterPro" id="IPR001734">
    <property type="entry name" value="Na/solute_symporter"/>
</dbReference>
<dbReference type="PANTHER" id="PTHR11819">
    <property type="entry name" value="SOLUTE CARRIER FAMILY 5"/>
    <property type="match status" value="1"/>
</dbReference>
<dbReference type="Gene3D" id="1.20.1730.10">
    <property type="entry name" value="Sodium/glucose cotransporter"/>
    <property type="match status" value="1"/>
</dbReference>
<feature type="transmembrane region" description="Helical" evidence="9">
    <location>
        <begin position="511"/>
        <end position="529"/>
    </location>
</feature>
<dbReference type="EMBL" id="NOXU01000028">
    <property type="protein sequence ID" value="OYQ34487.1"/>
    <property type="molecule type" value="Genomic_DNA"/>
</dbReference>
<evidence type="ECO:0000313" key="10">
    <source>
        <dbReference type="EMBL" id="OYQ34487.1"/>
    </source>
</evidence>
<accession>A0A255YZ21</accession>
<name>A0A255YZ21_9PROT</name>
<feature type="transmembrane region" description="Helical" evidence="9">
    <location>
        <begin position="159"/>
        <end position="176"/>
    </location>
</feature>
<dbReference type="InterPro" id="IPR018212">
    <property type="entry name" value="Na/solute_symporter_CS"/>
</dbReference>
<evidence type="ECO:0000256" key="6">
    <source>
        <dbReference type="ARBA" id="ARBA00023136"/>
    </source>
</evidence>
<keyword evidence="7" id="KW-0406">Ion transport</keyword>
<feature type="transmembrane region" description="Helical" evidence="9">
    <location>
        <begin position="397"/>
        <end position="419"/>
    </location>
</feature>
<keyword evidence="6 9" id="KW-0472">Membrane</keyword>
<evidence type="ECO:0000256" key="8">
    <source>
        <dbReference type="RuleBase" id="RU362091"/>
    </source>
</evidence>
<feature type="transmembrane region" description="Helical" evidence="9">
    <location>
        <begin position="365"/>
        <end position="385"/>
    </location>
</feature>
<feature type="transmembrane region" description="Helical" evidence="9">
    <location>
        <begin position="13"/>
        <end position="31"/>
    </location>
</feature>
<keyword evidence="11" id="KW-1185">Reference proteome</keyword>
<dbReference type="RefSeq" id="WP_094456337.1">
    <property type="nucleotide sequence ID" value="NZ_NOXU01000028.1"/>
</dbReference>
<keyword evidence="7" id="KW-0739">Sodium transport</keyword>
<dbReference type="GO" id="GO:0005412">
    <property type="term" value="F:D-glucose:sodium symporter activity"/>
    <property type="evidence" value="ECO:0007669"/>
    <property type="project" value="TreeGrafter"/>
</dbReference>
<feature type="transmembrane region" description="Helical" evidence="9">
    <location>
        <begin position="85"/>
        <end position="103"/>
    </location>
</feature>
<dbReference type="NCBIfam" id="TIGR00813">
    <property type="entry name" value="sss"/>
    <property type="match status" value="1"/>
</dbReference>
<evidence type="ECO:0000256" key="7">
    <source>
        <dbReference type="ARBA" id="ARBA00023201"/>
    </source>
</evidence>
<reference evidence="10 11" key="1">
    <citation type="submission" date="2017-07" db="EMBL/GenBank/DDBJ databases">
        <title>Niveispirillum cyanobacteriorum sp. nov., isolated from cyanobacterial aggregates in a eutrophic lake.</title>
        <authorList>
            <person name="Cai H."/>
        </authorList>
    </citation>
    <scope>NUCLEOTIDE SEQUENCE [LARGE SCALE GENOMIC DNA]</scope>
    <source>
        <strain evidence="11">TH1-14</strain>
    </source>
</reference>
<feature type="transmembrane region" description="Helical" evidence="9">
    <location>
        <begin position="426"/>
        <end position="445"/>
    </location>
</feature>
<dbReference type="PROSITE" id="PS00457">
    <property type="entry name" value="NA_SOLUT_SYMP_2"/>
    <property type="match status" value="1"/>
</dbReference>
<feature type="transmembrane region" description="Helical" evidence="9">
    <location>
        <begin position="273"/>
        <end position="299"/>
    </location>
</feature>
<evidence type="ECO:0000256" key="1">
    <source>
        <dbReference type="ARBA" id="ARBA00004141"/>
    </source>
</evidence>
<dbReference type="Proteomes" id="UP000216998">
    <property type="component" value="Unassembled WGS sequence"/>
</dbReference>
<dbReference type="GO" id="GO:0005886">
    <property type="term" value="C:plasma membrane"/>
    <property type="evidence" value="ECO:0007669"/>
    <property type="project" value="TreeGrafter"/>
</dbReference>
<comment type="caution">
    <text evidence="10">The sequence shown here is derived from an EMBL/GenBank/DDBJ whole genome shotgun (WGS) entry which is preliminary data.</text>
</comment>
<comment type="similarity">
    <text evidence="2 8">Belongs to the sodium:solute symporter (SSF) (TC 2.A.21) family.</text>
</comment>
<dbReference type="PANTHER" id="PTHR11819:SF195">
    <property type="entry name" value="SODIUM_GLUCOSE COTRANSPORTER 4"/>
    <property type="match status" value="1"/>
</dbReference>
<dbReference type="OrthoDB" id="9814523at2"/>
<evidence type="ECO:0000256" key="4">
    <source>
        <dbReference type="ARBA" id="ARBA00022847"/>
    </source>
</evidence>
<feature type="transmembrane region" description="Helical" evidence="9">
    <location>
        <begin position="319"/>
        <end position="344"/>
    </location>
</feature>